<accession>A0A2Z7AH31</accession>
<gene>
    <name evidence="2" type="ORF">F511_29026</name>
</gene>
<dbReference type="Proteomes" id="UP000250235">
    <property type="component" value="Unassembled WGS sequence"/>
</dbReference>
<sequence length="138" mass="15813">MKFLGEFAAAENKLLPWAEKDRVNELLQRRDLIWYKLVKVILLEVVAEHWKNFNKDKPSANQDIMAIRLLEADLAKTGKSINFFQAQAGLPVTNNERSADRVGSSDPTPSLTWEEFKAQLSKTTNPIPEEQPDREHKP</sequence>
<name>A0A2Z7AH31_9LAMI</name>
<dbReference type="EMBL" id="KV014949">
    <property type="protein sequence ID" value="KZV21103.1"/>
    <property type="molecule type" value="Genomic_DNA"/>
</dbReference>
<reference evidence="2 3" key="1">
    <citation type="journal article" date="2015" name="Proc. Natl. Acad. Sci. U.S.A.">
        <title>The resurrection genome of Boea hygrometrica: A blueprint for survival of dehydration.</title>
        <authorList>
            <person name="Xiao L."/>
            <person name="Yang G."/>
            <person name="Zhang L."/>
            <person name="Yang X."/>
            <person name="Zhao S."/>
            <person name="Ji Z."/>
            <person name="Zhou Q."/>
            <person name="Hu M."/>
            <person name="Wang Y."/>
            <person name="Chen M."/>
            <person name="Xu Y."/>
            <person name="Jin H."/>
            <person name="Xiao X."/>
            <person name="Hu G."/>
            <person name="Bao F."/>
            <person name="Hu Y."/>
            <person name="Wan P."/>
            <person name="Li L."/>
            <person name="Deng X."/>
            <person name="Kuang T."/>
            <person name="Xiang C."/>
            <person name="Zhu J.K."/>
            <person name="Oliver M.J."/>
            <person name="He Y."/>
        </authorList>
    </citation>
    <scope>NUCLEOTIDE SEQUENCE [LARGE SCALE GENOMIC DNA]</scope>
    <source>
        <strain evidence="3">cv. XS01</strain>
    </source>
</reference>
<protein>
    <submittedName>
        <fullName evidence="2">Pentatricopeptide repeat-containing protein</fullName>
    </submittedName>
</protein>
<proteinExistence type="predicted"/>
<evidence type="ECO:0000256" key="1">
    <source>
        <dbReference type="SAM" id="MobiDB-lite"/>
    </source>
</evidence>
<evidence type="ECO:0000313" key="3">
    <source>
        <dbReference type="Proteomes" id="UP000250235"/>
    </source>
</evidence>
<organism evidence="2 3">
    <name type="scientific">Dorcoceras hygrometricum</name>
    <dbReference type="NCBI Taxonomy" id="472368"/>
    <lineage>
        <taxon>Eukaryota</taxon>
        <taxon>Viridiplantae</taxon>
        <taxon>Streptophyta</taxon>
        <taxon>Embryophyta</taxon>
        <taxon>Tracheophyta</taxon>
        <taxon>Spermatophyta</taxon>
        <taxon>Magnoliopsida</taxon>
        <taxon>eudicotyledons</taxon>
        <taxon>Gunneridae</taxon>
        <taxon>Pentapetalae</taxon>
        <taxon>asterids</taxon>
        <taxon>lamiids</taxon>
        <taxon>Lamiales</taxon>
        <taxon>Gesneriaceae</taxon>
        <taxon>Didymocarpoideae</taxon>
        <taxon>Trichosporeae</taxon>
        <taxon>Loxocarpinae</taxon>
        <taxon>Dorcoceras</taxon>
    </lineage>
</organism>
<evidence type="ECO:0000313" key="2">
    <source>
        <dbReference type="EMBL" id="KZV21103.1"/>
    </source>
</evidence>
<dbReference type="AlphaFoldDB" id="A0A2Z7AH31"/>
<feature type="region of interest" description="Disordered" evidence="1">
    <location>
        <begin position="94"/>
        <end position="138"/>
    </location>
</feature>
<keyword evidence="3" id="KW-1185">Reference proteome</keyword>